<organism evidence="3">
    <name type="scientific">Tetraselmis sp. GSL018</name>
    <dbReference type="NCBI Taxonomy" id="582737"/>
    <lineage>
        <taxon>Eukaryota</taxon>
        <taxon>Viridiplantae</taxon>
        <taxon>Chlorophyta</taxon>
        <taxon>core chlorophytes</taxon>
        <taxon>Chlorodendrophyceae</taxon>
        <taxon>Chlorodendrales</taxon>
        <taxon>Chlorodendraceae</taxon>
        <taxon>Tetraselmis</taxon>
    </lineage>
</organism>
<keyword evidence="3" id="KW-0378">Hydrolase</keyword>
<dbReference type="Pfam" id="PF00561">
    <property type="entry name" value="Abhydrolase_1"/>
    <property type="match status" value="1"/>
</dbReference>
<dbReference type="InterPro" id="IPR029058">
    <property type="entry name" value="AB_hydrolase_fold"/>
</dbReference>
<feature type="chain" id="PRO_5030002257" evidence="1">
    <location>
        <begin position="20"/>
        <end position="328"/>
    </location>
</feature>
<proteinExistence type="predicted"/>
<dbReference type="PANTHER" id="PTHR43798">
    <property type="entry name" value="MONOACYLGLYCEROL LIPASE"/>
    <property type="match status" value="1"/>
</dbReference>
<dbReference type="Gene3D" id="3.40.50.1820">
    <property type="entry name" value="alpha/beta hydrolase"/>
    <property type="match status" value="1"/>
</dbReference>
<name>A0A061SDC0_9CHLO</name>
<evidence type="ECO:0000313" key="3">
    <source>
        <dbReference type="EMBL" id="JAC82298.1"/>
    </source>
</evidence>
<protein>
    <submittedName>
        <fullName evidence="3">Alpha beta hydrolase</fullName>
    </submittedName>
</protein>
<dbReference type="InterPro" id="IPR000073">
    <property type="entry name" value="AB_hydrolase_1"/>
</dbReference>
<dbReference type="SUPFAM" id="SSF53474">
    <property type="entry name" value="alpha/beta-Hydrolases"/>
    <property type="match status" value="1"/>
</dbReference>
<dbReference type="GO" id="GO:0047372">
    <property type="term" value="F:monoacylglycerol lipase activity"/>
    <property type="evidence" value="ECO:0007669"/>
    <property type="project" value="TreeGrafter"/>
</dbReference>
<dbReference type="EMBL" id="GBEZ01002788">
    <property type="protein sequence ID" value="JAC82298.1"/>
    <property type="molecule type" value="Transcribed_RNA"/>
</dbReference>
<dbReference type="PANTHER" id="PTHR43798:SF5">
    <property type="entry name" value="MONOACYLGLYCEROL LIPASE ABHD6"/>
    <property type="match status" value="1"/>
</dbReference>
<evidence type="ECO:0000256" key="1">
    <source>
        <dbReference type="SAM" id="SignalP"/>
    </source>
</evidence>
<dbReference type="GO" id="GO:0046464">
    <property type="term" value="P:acylglycerol catabolic process"/>
    <property type="evidence" value="ECO:0007669"/>
    <property type="project" value="TreeGrafter"/>
</dbReference>
<reference evidence="3" key="1">
    <citation type="submission" date="2014-05" db="EMBL/GenBank/DDBJ databases">
        <title>The transcriptome of the halophilic microalga Tetraselmis sp. GSL018 isolated from the Great Salt Lake, Utah.</title>
        <authorList>
            <person name="Jinkerson R.E."/>
            <person name="D'Adamo S."/>
            <person name="Posewitz M.C."/>
        </authorList>
    </citation>
    <scope>NUCLEOTIDE SEQUENCE</scope>
    <source>
        <strain evidence="3">GSL018</strain>
    </source>
</reference>
<dbReference type="GO" id="GO:0016020">
    <property type="term" value="C:membrane"/>
    <property type="evidence" value="ECO:0007669"/>
    <property type="project" value="TreeGrafter"/>
</dbReference>
<dbReference type="InterPro" id="IPR050266">
    <property type="entry name" value="AB_hydrolase_sf"/>
</dbReference>
<dbReference type="PRINTS" id="PR00111">
    <property type="entry name" value="ABHYDROLASE"/>
</dbReference>
<keyword evidence="1" id="KW-0732">Signal</keyword>
<evidence type="ECO:0000259" key="2">
    <source>
        <dbReference type="Pfam" id="PF00561"/>
    </source>
</evidence>
<gene>
    <name evidence="3" type="ORF">TSPGSL018_6035</name>
</gene>
<dbReference type="AlphaFoldDB" id="A0A061SDC0"/>
<sequence>MSRTLAAGFVVVLAAVVLNRHFTRKSVNWHQGPEWEAYLELYDKWVSDGFKDCESRQVVTDFGFTQVYACGDSFHPPVLAHGGAASSSVIYTNWIMPSLVARGRFVLAVDYICDLGRSRPVDGNTTYCPATKDHFVTWTRQILAAFQIQGPVSMIGYSYGAYLSASVALKAPELVDRLVMIAPAAVFAPVSLSFVLRALFHSLVYSGPSGFAFENWLSATPGFDYARDMQEMHVDFLKAGKRASPHATVLLSQPHQFSKEELEVVVSHPTLVIWGAQEKVFDASVARKTANSVGGIVLKEYPGNGHLLIIEEARPVAEKDTVDFIMQS</sequence>
<feature type="domain" description="AB hydrolase-1" evidence="2">
    <location>
        <begin position="78"/>
        <end position="312"/>
    </location>
</feature>
<feature type="signal peptide" evidence="1">
    <location>
        <begin position="1"/>
        <end position="19"/>
    </location>
</feature>
<accession>A0A061SDC0</accession>